<dbReference type="InterPro" id="IPR016047">
    <property type="entry name" value="M23ase_b-sheet_dom"/>
</dbReference>
<evidence type="ECO:0000313" key="3">
    <source>
        <dbReference type="EMBL" id="MDJ1115348.1"/>
    </source>
</evidence>
<dbReference type="Pfam" id="PF01551">
    <property type="entry name" value="Peptidase_M23"/>
    <property type="match status" value="1"/>
</dbReference>
<dbReference type="CDD" id="cd12797">
    <property type="entry name" value="M23_peptidase"/>
    <property type="match status" value="1"/>
</dbReference>
<evidence type="ECO:0000256" key="1">
    <source>
        <dbReference type="ARBA" id="ARBA00022729"/>
    </source>
</evidence>
<dbReference type="InterPro" id="IPR050570">
    <property type="entry name" value="Cell_wall_metabolism_enzyme"/>
</dbReference>
<dbReference type="EMBL" id="JASJND010000007">
    <property type="protein sequence ID" value="MDJ1115348.1"/>
    <property type="molecule type" value="Genomic_DNA"/>
</dbReference>
<proteinExistence type="predicted"/>
<dbReference type="Gene3D" id="2.70.70.10">
    <property type="entry name" value="Glucose Permease (Domain IIA)"/>
    <property type="match status" value="1"/>
</dbReference>
<keyword evidence="1" id="KW-0732">Signal</keyword>
<name>A0ABT6ZHC9_9MICO</name>
<dbReference type="Proteomes" id="UP001321481">
    <property type="component" value="Unassembled WGS sequence"/>
</dbReference>
<dbReference type="PANTHER" id="PTHR21666:SF289">
    <property type="entry name" value="L-ALA--D-GLU ENDOPEPTIDASE"/>
    <property type="match status" value="1"/>
</dbReference>
<comment type="caution">
    <text evidence="3">The sequence shown here is derived from an EMBL/GenBank/DDBJ whole genome shotgun (WGS) entry which is preliminary data.</text>
</comment>
<reference evidence="3 4" key="1">
    <citation type="submission" date="2023-05" db="EMBL/GenBank/DDBJ databases">
        <title>Microbacterium dauci sp.nov., Isolated from Carrot Rhizosphere Soil.</title>
        <authorList>
            <person name="Xiao Z."/>
            <person name="Zheng J."/>
        </authorList>
    </citation>
    <scope>NUCLEOTIDE SEQUENCE [LARGE SCALE GENOMIC DNA]</scope>
    <source>
        <strain evidence="3 4">LX3-4</strain>
    </source>
</reference>
<sequence length="608" mass="66112">MALTDAPTVRIAGVTLAAEWSTTKRIALAGLRITWGRRNQLERAAAAQLYLEVLDTDGHLSSATHLTGQRITVTRADGRVIYRGRLDDYALEQRTVTDPANGAARRVWLLKLSAGCKIAELGQAIVPGPGNDPEGIRELGPGYWPPGTVASRVEHIMDAGAENIVDSIAWSNPYPATPQQPLVRWHAFGDGLSLLELIERLYQAHPLAYVLYRPSDNSIDIGQPTETSGLALKYVGGMLRVDFIDGIPGRAVPARTVVLPNGKEATTGLRDAIDVVQVTTPKLATWLEDVTITVEHETTRNSVDLGRREHRVENDVFTILVSEANTGDFVWPFPLDYVSAEFGPRPGIGDGFHDGIDFAGGTAFEGADVKAAAPGKYAGKRTHPDWGNNVIIDHGLDANGDRLRTFYAHLQEQPEYATGEPIEQGDVVGTLGNTGLSTGPHLHYETQVNGVSINPRNFMANRQYGTQPDDTYIDTWQRSLAAETADMLDQLNEKLTLPTVRFDFRKFEYHSTIEELAIETYVRSDRALYFPGSVFNVALDAAAAHQLIGGTLVYHEGWTADVTLAPAMLTAEGVTVAQLCASTEPTLDDFDPDLTIADLGNVTQGVPA</sequence>
<gene>
    <name evidence="3" type="ORF">QNI14_12905</name>
</gene>
<dbReference type="InterPro" id="IPR011055">
    <property type="entry name" value="Dup_hybrid_motif"/>
</dbReference>
<feature type="domain" description="M23ase beta-sheet core" evidence="2">
    <location>
        <begin position="352"/>
        <end position="455"/>
    </location>
</feature>
<evidence type="ECO:0000259" key="2">
    <source>
        <dbReference type="Pfam" id="PF01551"/>
    </source>
</evidence>
<keyword evidence="3" id="KW-0378">Hydrolase</keyword>
<keyword evidence="4" id="KW-1185">Reference proteome</keyword>
<dbReference type="SUPFAM" id="SSF51261">
    <property type="entry name" value="Duplicated hybrid motif"/>
    <property type="match status" value="1"/>
</dbReference>
<evidence type="ECO:0000313" key="4">
    <source>
        <dbReference type="Proteomes" id="UP001321481"/>
    </source>
</evidence>
<protein>
    <submittedName>
        <fullName evidence="3">M23 family metallopeptidase</fullName>
        <ecNumber evidence="3">3.4.-.-</ecNumber>
    </submittedName>
</protein>
<dbReference type="PANTHER" id="PTHR21666">
    <property type="entry name" value="PEPTIDASE-RELATED"/>
    <property type="match status" value="1"/>
</dbReference>
<dbReference type="GO" id="GO:0016787">
    <property type="term" value="F:hydrolase activity"/>
    <property type="evidence" value="ECO:0007669"/>
    <property type="project" value="UniProtKB-KW"/>
</dbReference>
<dbReference type="RefSeq" id="WP_283717025.1">
    <property type="nucleotide sequence ID" value="NZ_JASJND010000007.1"/>
</dbReference>
<dbReference type="EC" id="3.4.-.-" evidence="3"/>
<organism evidence="3 4">
    <name type="scientific">Microbacterium dauci</name>
    <dbReference type="NCBI Taxonomy" id="3048008"/>
    <lineage>
        <taxon>Bacteria</taxon>
        <taxon>Bacillati</taxon>
        <taxon>Actinomycetota</taxon>
        <taxon>Actinomycetes</taxon>
        <taxon>Micrococcales</taxon>
        <taxon>Microbacteriaceae</taxon>
        <taxon>Microbacterium</taxon>
    </lineage>
</organism>
<accession>A0ABT6ZHC9</accession>